<feature type="transmembrane region" description="Helical" evidence="12">
    <location>
        <begin position="126"/>
        <end position="144"/>
    </location>
</feature>
<organism evidence="13 14">
    <name type="scientific">Pseudoalteromonas piscicida</name>
    <dbReference type="NCBI Taxonomy" id="43662"/>
    <lineage>
        <taxon>Bacteria</taxon>
        <taxon>Pseudomonadati</taxon>
        <taxon>Pseudomonadota</taxon>
        <taxon>Gammaproteobacteria</taxon>
        <taxon>Alteromonadales</taxon>
        <taxon>Pseudoalteromonadaceae</taxon>
        <taxon>Pseudoalteromonas</taxon>
    </lineage>
</organism>
<feature type="transmembrane region" description="Helical" evidence="12">
    <location>
        <begin position="156"/>
        <end position="176"/>
    </location>
</feature>
<comment type="cofactor">
    <cofactor evidence="12">
        <name>Mn(2+)</name>
        <dbReference type="ChEBI" id="CHEBI:29035"/>
    </cofactor>
</comment>
<keyword evidence="4 12" id="KW-0328">Glycosyltransferase</keyword>
<dbReference type="NCBIfam" id="TIGR02380">
    <property type="entry name" value="ECA_wecA"/>
    <property type="match status" value="1"/>
</dbReference>
<evidence type="ECO:0000256" key="7">
    <source>
        <dbReference type="ARBA" id="ARBA00022842"/>
    </source>
</evidence>
<dbReference type="GO" id="GO:0016740">
    <property type="term" value="F:transferase activity"/>
    <property type="evidence" value="ECO:0007669"/>
    <property type="project" value="UniProtKB-KW"/>
</dbReference>
<comment type="pathway">
    <text evidence="12">Bacterial outer membrane biogenesis; LPS O-antigen biosynthesis.</text>
</comment>
<evidence type="ECO:0000256" key="9">
    <source>
        <dbReference type="ARBA" id="ARBA00022989"/>
    </source>
</evidence>
<evidence type="ECO:0000256" key="1">
    <source>
        <dbReference type="ARBA" id="ARBA00004651"/>
    </source>
</evidence>
<feature type="transmembrane region" description="Helical" evidence="12">
    <location>
        <begin position="96"/>
        <end position="114"/>
    </location>
</feature>
<sequence length="360" mass="39118">MFLELCFVTFFSFTTLFLMRKVAKRIGLVDVPCERKVHQGSIPLAGGISVCVSVSYFLLSRADSFPNLTVLSVSLILLTTLGALDDKYDLSVKVRIAFQACIAAAMIYFTQYQIFSLGNLFGFGEIELGAIGTIMTIVAVIAAINAFNMVDGIDGLLGGLSIVTFASLALLGVVYGDSLTTAISLIFVFAIIPYVLMNLGLLGRERKVFMGDAGSMMIGFAVVWLLLSVSQTAGPASESVRPVTAIWLIAIPLMDMTAIMIRRIRRGDSPFKPDREHLHHIFQKLGFTSIQTLAVIVTISAILALIGIGGELLNIPEYVMFYAFVLLFIGYHLVLSKISAVSLFINNTFGTQLNVENVKA</sequence>
<keyword evidence="14" id="KW-1185">Reference proteome</keyword>
<feature type="transmembrane region" description="Helical" evidence="12">
    <location>
        <begin position="318"/>
        <end position="335"/>
    </location>
</feature>
<dbReference type="InterPro" id="IPR012750">
    <property type="entry name" value="ECA_WecA-rel"/>
</dbReference>
<dbReference type="Proteomes" id="UP000016521">
    <property type="component" value="Chromosome I"/>
</dbReference>
<evidence type="ECO:0000313" key="14">
    <source>
        <dbReference type="Proteomes" id="UP000016521"/>
    </source>
</evidence>
<evidence type="ECO:0000256" key="2">
    <source>
        <dbReference type="ARBA" id="ARBA00022475"/>
    </source>
</evidence>
<evidence type="ECO:0000256" key="5">
    <source>
        <dbReference type="ARBA" id="ARBA00022679"/>
    </source>
</evidence>
<comment type="similarity">
    <text evidence="12">Belongs to the glycosyltransferase 4 family. WecA subfamily.</text>
</comment>
<comment type="subcellular location">
    <subcellularLocation>
        <location evidence="12">Cell inner membrane</location>
        <topology evidence="12">Multi-pass membrane protein</topology>
    </subcellularLocation>
    <subcellularLocation>
        <location evidence="1">Cell membrane</location>
        <topology evidence="1">Multi-pass membrane protein</topology>
    </subcellularLocation>
</comment>
<feature type="transmembrane region" description="Helical" evidence="12">
    <location>
        <begin position="213"/>
        <end position="233"/>
    </location>
</feature>
<dbReference type="EC" id="2.7.8.33" evidence="12"/>
<keyword evidence="3 12" id="KW-0997">Cell inner membrane</keyword>
<reference evidence="13 14" key="1">
    <citation type="submission" date="2015-06" db="EMBL/GenBank/DDBJ databases">
        <authorList>
            <person name="Xie B.-B."/>
            <person name="Rong J.-C."/>
            <person name="Qin Q.-L."/>
            <person name="Zhang Y.-Z."/>
        </authorList>
    </citation>
    <scope>NUCLEOTIDE SEQUENCE [LARGE SCALE GENOMIC DNA]</scope>
    <source>
        <strain evidence="13 14">JCM 20779</strain>
    </source>
</reference>
<dbReference type="EMBL" id="CP011924">
    <property type="protein sequence ID" value="ATD08977.1"/>
    <property type="molecule type" value="Genomic_DNA"/>
</dbReference>
<evidence type="ECO:0000256" key="4">
    <source>
        <dbReference type="ARBA" id="ARBA00022676"/>
    </source>
</evidence>
<protein>
    <recommendedName>
        <fullName evidence="12">Undecaprenyl-phosphate alpha-N-acetylglucosaminyl 1-phosphate transferase</fullName>
        <ecNumber evidence="12">2.7.8.33</ecNumber>
    </recommendedName>
    <alternativeName>
        <fullName evidence="12">UDP-GlcNAc:undecaprenyl-phosphate GlcNAc-1-phosphate transferase</fullName>
    </alternativeName>
    <alternativeName>
        <fullName evidence="12">Undecaprenyl-phosphate GlcNAc-1-phosphate transferase</fullName>
    </alternativeName>
</protein>
<dbReference type="Pfam" id="PF00953">
    <property type="entry name" value="Glycos_transf_4"/>
    <property type="match status" value="1"/>
</dbReference>
<comment type="function">
    <text evidence="12">Catalyzes the transfer of the GlcNAc-1-phosphate moiety from UDP-GlcNAc onto the carrier lipid undecaprenyl phosphate (C55-P), yielding GlcNAc-pyrophosphoryl-undecaprenyl (GlcNAc-PP-C55).</text>
</comment>
<keyword evidence="8 12" id="KW-0448">Lipopolysaccharide biosynthesis</keyword>
<evidence type="ECO:0000256" key="11">
    <source>
        <dbReference type="ARBA" id="ARBA00023211"/>
    </source>
</evidence>
<evidence type="ECO:0000256" key="10">
    <source>
        <dbReference type="ARBA" id="ARBA00023136"/>
    </source>
</evidence>
<feature type="transmembrane region" description="Helical" evidence="12">
    <location>
        <begin position="245"/>
        <end position="264"/>
    </location>
</feature>
<feature type="transmembrane region" description="Helical" evidence="12">
    <location>
        <begin position="65"/>
        <end position="84"/>
    </location>
</feature>
<evidence type="ECO:0000313" key="13">
    <source>
        <dbReference type="EMBL" id="ATD08977.1"/>
    </source>
</evidence>
<comment type="catalytic activity">
    <reaction evidence="12">
        <text>di-trans,octa-cis-undecaprenyl phosphate + UDP-N-acetyl-alpha-D-glucosamine = N-acetyl-alpha-D-glucosaminyl-di-trans,octa-cis-undecaprenyl diphosphate + UMP</text>
        <dbReference type="Rhea" id="RHEA:28090"/>
        <dbReference type="ChEBI" id="CHEBI:57705"/>
        <dbReference type="ChEBI" id="CHEBI:57865"/>
        <dbReference type="ChEBI" id="CHEBI:60392"/>
        <dbReference type="ChEBI" id="CHEBI:62959"/>
        <dbReference type="EC" id="2.7.8.33"/>
    </reaction>
</comment>
<dbReference type="PANTHER" id="PTHR22926">
    <property type="entry name" value="PHOSPHO-N-ACETYLMURAMOYL-PENTAPEPTIDE-TRANSFERASE"/>
    <property type="match status" value="1"/>
</dbReference>
<keyword evidence="10 12" id="KW-0472">Membrane</keyword>
<keyword evidence="9 12" id="KW-1133">Transmembrane helix</keyword>
<keyword evidence="5 12" id="KW-0808">Transferase</keyword>
<keyword evidence="6 12" id="KW-0812">Transmembrane</keyword>
<keyword evidence="11 12" id="KW-0464">Manganese</keyword>
<dbReference type="HAMAP" id="MF_02030">
    <property type="entry name" value="WecA_Gammaproteo"/>
    <property type="match status" value="1"/>
</dbReference>
<dbReference type="PANTHER" id="PTHR22926:SF3">
    <property type="entry name" value="UNDECAPRENYL-PHOSPHATE ALPHA-N-ACETYLGLUCOSAMINYL 1-PHOSPHATE TRANSFERASE"/>
    <property type="match status" value="1"/>
</dbReference>
<accession>A0ABN5CPW6</accession>
<name>A0ABN5CPW6_PSEO7</name>
<evidence type="ECO:0000256" key="12">
    <source>
        <dbReference type="HAMAP-Rule" id="MF_02030"/>
    </source>
</evidence>
<gene>
    <name evidence="12 13" type="primary">wecA</name>
    <name evidence="13" type="ORF">PPIS_a4336</name>
</gene>
<evidence type="ECO:0000256" key="6">
    <source>
        <dbReference type="ARBA" id="ARBA00022692"/>
    </source>
</evidence>
<evidence type="ECO:0000256" key="3">
    <source>
        <dbReference type="ARBA" id="ARBA00022519"/>
    </source>
</evidence>
<comment type="cofactor">
    <cofactor evidence="12">
        <name>Mg(2+)</name>
        <dbReference type="ChEBI" id="CHEBI:18420"/>
    </cofactor>
</comment>
<dbReference type="RefSeq" id="WP_010368525.1">
    <property type="nucleotide sequence ID" value="NZ_CP011924.1"/>
</dbReference>
<dbReference type="InterPro" id="IPR000715">
    <property type="entry name" value="Glycosyl_transferase_4"/>
</dbReference>
<feature type="transmembrane region" description="Helical" evidence="12">
    <location>
        <begin position="6"/>
        <end position="22"/>
    </location>
</feature>
<evidence type="ECO:0000256" key="8">
    <source>
        <dbReference type="ARBA" id="ARBA00022985"/>
    </source>
</evidence>
<keyword evidence="2 12" id="KW-1003">Cell membrane</keyword>
<dbReference type="CDD" id="cd06853">
    <property type="entry name" value="GT_WecA_like"/>
    <property type="match status" value="1"/>
</dbReference>
<proteinExistence type="inferred from homology"/>
<keyword evidence="7 12" id="KW-0460">Magnesium</keyword>
<feature type="transmembrane region" description="Helical" evidence="12">
    <location>
        <begin position="182"/>
        <end position="201"/>
    </location>
</feature>
<feature type="transmembrane region" description="Helical" evidence="12">
    <location>
        <begin position="285"/>
        <end position="306"/>
    </location>
</feature>